<dbReference type="eggNOG" id="KOG2148">
    <property type="taxonomic scope" value="Eukaryota"/>
</dbReference>
<organism evidence="2 3">
    <name type="scientific">Sphaeroforma arctica JP610</name>
    <dbReference type="NCBI Taxonomy" id="667725"/>
    <lineage>
        <taxon>Eukaryota</taxon>
        <taxon>Ichthyosporea</taxon>
        <taxon>Ichthyophonida</taxon>
        <taxon>Sphaeroforma</taxon>
    </lineage>
</organism>
<dbReference type="GO" id="GO:0005546">
    <property type="term" value="F:phosphatidylinositol-4,5-bisphosphate binding"/>
    <property type="evidence" value="ECO:0007669"/>
    <property type="project" value="TreeGrafter"/>
</dbReference>
<gene>
    <name evidence="2" type="ORF">SARC_12534</name>
</gene>
<protein>
    <recommendedName>
        <fullName evidence="1">Exocyst complex component Sec3 C-terminal domain-containing protein</fullName>
    </recommendedName>
</protein>
<dbReference type="GO" id="GO:0006893">
    <property type="term" value="P:Golgi to plasma membrane transport"/>
    <property type="evidence" value="ECO:0007669"/>
    <property type="project" value="TreeGrafter"/>
</dbReference>
<dbReference type="GO" id="GO:0006887">
    <property type="term" value="P:exocytosis"/>
    <property type="evidence" value="ECO:0007669"/>
    <property type="project" value="TreeGrafter"/>
</dbReference>
<dbReference type="GO" id="GO:0000145">
    <property type="term" value="C:exocyst"/>
    <property type="evidence" value="ECO:0007669"/>
    <property type="project" value="TreeGrafter"/>
</dbReference>
<dbReference type="STRING" id="667725.A0A0L0FDU8"/>
<dbReference type="Pfam" id="PF20654">
    <property type="entry name" value="Sec3_C-term"/>
    <property type="match status" value="1"/>
</dbReference>
<dbReference type="AlphaFoldDB" id="A0A0L0FDU8"/>
<dbReference type="InterPro" id="IPR048628">
    <property type="entry name" value="Sec3_C"/>
</dbReference>
<reference evidence="2 3" key="1">
    <citation type="submission" date="2011-02" db="EMBL/GenBank/DDBJ databases">
        <title>The Genome Sequence of Sphaeroforma arctica JP610.</title>
        <authorList>
            <consortium name="The Broad Institute Genome Sequencing Platform"/>
            <person name="Russ C."/>
            <person name="Cuomo C."/>
            <person name="Young S.K."/>
            <person name="Zeng Q."/>
            <person name="Gargeya S."/>
            <person name="Alvarado L."/>
            <person name="Berlin A."/>
            <person name="Chapman S.B."/>
            <person name="Chen Z."/>
            <person name="Freedman E."/>
            <person name="Gellesch M."/>
            <person name="Goldberg J."/>
            <person name="Griggs A."/>
            <person name="Gujja S."/>
            <person name="Heilman E."/>
            <person name="Heiman D."/>
            <person name="Howarth C."/>
            <person name="Mehta T."/>
            <person name="Neiman D."/>
            <person name="Pearson M."/>
            <person name="Roberts A."/>
            <person name="Saif S."/>
            <person name="Shea T."/>
            <person name="Shenoy N."/>
            <person name="Sisk P."/>
            <person name="Stolte C."/>
            <person name="Sykes S."/>
            <person name="White J."/>
            <person name="Yandava C."/>
            <person name="Burger G."/>
            <person name="Gray M.W."/>
            <person name="Holland P.W.H."/>
            <person name="King N."/>
            <person name="Lang F.B.F."/>
            <person name="Roger A.J."/>
            <person name="Ruiz-Trillo I."/>
            <person name="Haas B."/>
            <person name="Nusbaum C."/>
            <person name="Birren B."/>
        </authorList>
    </citation>
    <scope>NUCLEOTIDE SEQUENCE [LARGE SCALE GENOMIC DNA]</scope>
    <source>
        <strain evidence="2 3">JP610</strain>
    </source>
</reference>
<proteinExistence type="predicted"/>
<dbReference type="GO" id="GO:0005886">
    <property type="term" value="C:plasma membrane"/>
    <property type="evidence" value="ECO:0007669"/>
    <property type="project" value="TreeGrafter"/>
</dbReference>
<dbReference type="PANTHER" id="PTHR16092:SF14">
    <property type="entry name" value="EXOCYST COMPLEX COMPONENT 1 ISOFORM X1"/>
    <property type="match status" value="1"/>
</dbReference>
<evidence type="ECO:0000313" key="3">
    <source>
        <dbReference type="Proteomes" id="UP000054560"/>
    </source>
</evidence>
<sequence>MAYPNKEVKKGLVSTYKKVERDMGSTSSQLQVVWRYMQDDFIAQYQAYDQIIQKCYPNTGLQLDFTVKDLLSYFSSIAASH</sequence>
<accession>A0A0L0FDU8</accession>
<evidence type="ECO:0000259" key="1">
    <source>
        <dbReference type="Pfam" id="PF20654"/>
    </source>
</evidence>
<keyword evidence="3" id="KW-1185">Reference proteome</keyword>
<feature type="domain" description="Exocyst complex component Sec3 C-terminal" evidence="1">
    <location>
        <begin position="2"/>
        <end position="58"/>
    </location>
</feature>
<dbReference type="Proteomes" id="UP000054560">
    <property type="component" value="Unassembled WGS sequence"/>
</dbReference>
<dbReference type="OrthoDB" id="27109at2759"/>
<dbReference type="PANTHER" id="PTHR16092">
    <property type="entry name" value="SEC3/SYNTAXIN-RELATED"/>
    <property type="match status" value="1"/>
</dbReference>
<dbReference type="RefSeq" id="XP_014148832.1">
    <property type="nucleotide sequence ID" value="XM_014293357.1"/>
</dbReference>
<evidence type="ECO:0000313" key="2">
    <source>
        <dbReference type="EMBL" id="KNC74930.1"/>
    </source>
</evidence>
<dbReference type="GeneID" id="25913038"/>
<name>A0A0L0FDU8_9EUKA</name>
<dbReference type="EMBL" id="KQ243973">
    <property type="protein sequence ID" value="KNC74930.1"/>
    <property type="molecule type" value="Genomic_DNA"/>
</dbReference>